<evidence type="ECO:0000256" key="1">
    <source>
        <dbReference type="SAM" id="MobiDB-lite"/>
    </source>
</evidence>
<gene>
    <name evidence="2" type="ORF">BAUCODRAFT_391544</name>
</gene>
<dbReference type="KEGG" id="bcom:BAUCODRAFT_391544"/>
<keyword evidence="3" id="KW-1185">Reference proteome</keyword>
<dbReference type="HOGENOM" id="CLU_868738_0_0_1"/>
<dbReference type="Proteomes" id="UP000011761">
    <property type="component" value="Unassembled WGS sequence"/>
</dbReference>
<dbReference type="RefSeq" id="XP_007674119.1">
    <property type="nucleotide sequence ID" value="XM_007675929.1"/>
</dbReference>
<dbReference type="EMBL" id="KB445552">
    <property type="protein sequence ID" value="EMC99100.1"/>
    <property type="molecule type" value="Genomic_DNA"/>
</dbReference>
<name>M2NJ18_BAUPA</name>
<proteinExistence type="predicted"/>
<evidence type="ECO:0000313" key="2">
    <source>
        <dbReference type="EMBL" id="EMC99100.1"/>
    </source>
</evidence>
<feature type="region of interest" description="Disordered" evidence="1">
    <location>
        <begin position="85"/>
        <end position="126"/>
    </location>
</feature>
<organism evidence="2 3">
    <name type="scientific">Baudoinia panamericana (strain UAMH 10762)</name>
    <name type="common">Angels' share fungus</name>
    <name type="synonym">Baudoinia compniacensis (strain UAMH 10762)</name>
    <dbReference type="NCBI Taxonomy" id="717646"/>
    <lineage>
        <taxon>Eukaryota</taxon>
        <taxon>Fungi</taxon>
        <taxon>Dikarya</taxon>
        <taxon>Ascomycota</taxon>
        <taxon>Pezizomycotina</taxon>
        <taxon>Dothideomycetes</taxon>
        <taxon>Dothideomycetidae</taxon>
        <taxon>Mycosphaerellales</taxon>
        <taxon>Teratosphaeriaceae</taxon>
        <taxon>Baudoinia</taxon>
    </lineage>
</organism>
<sequence length="320" mass="35708">MASQKASVVQCPVPGCPTQKAERKKIIQHMRHGHGIELDTTKGGNLSHQRTVVHANQFAAWLRANGLKEDISFFTHVDDGLATPETRRKARHASTFDPDDQTDNRTDSSDSSGLREQEDDDFATQEAADQARVFDEDFPVMPDNTGDSVYPAERLLRAVRVVGSGGHIQIFPPVEQPTLSVRERAESTRRVNELRRNLRDVPSDFRLTADIARCICDEGNPEIARFALFCERFAEVEYDGRDMAAFIRDVARMYTSWFCNNGRISFLKKLEDELVDARRDGSIVPLRRGGSQGSLHRPALKSSDKPCLAQIPALSLGSTA</sequence>
<reference evidence="2 3" key="1">
    <citation type="journal article" date="2012" name="PLoS Pathog.">
        <title>Diverse lifestyles and strategies of plant pathogenesis encoded in the genomes of eighteen Dothideomycetes fungi.</title>
        <authorList>
            <person name="Ohm R.A."/>
            <person name="Feau N."/>
            <person name="Henrissat B."/>
            <person name="Schoch C.L."/>
            <person name="Horwitz B.A."/>
            <person name="Barry K.W."/>
            <person name="Condon B.J."/>
            <person name="Copeland A.C."/>
            <person name="Dhillon B."/>
            <person name="Glaser F."/>
            <person name="Hesse C.N."/>
            <person name="Kosti I."/>
            <person name="LaButti K."/>
            <person name="Lindquist E.A."/>
            <person name="Lucas S."/>
            <person name="Salamov A.A."/>
            <person name="Bradshaw R.E."/>
            <person name="Ciuffetti L."/>
            <person name="Hamelin R.C."/>
            <person name="Kema G.H.J."/>
            <person name="Lawrence C."/>
            <person name="Scott J.A."/>
            <person name="Spatafora J.W."/>
            <person name="Turgeon B.G."/>
            <person name="de Wit P.J.G.M."/>
            <person name="Zhong S."/>
            <person name="Goodwin S.B."/>
            <person name="Grigoriev I.V."/>
        </authorList>
    </citation>
    <scope>NUCLEOTIDE SEQUENCE [LARGE SCALE GENOMIC DNA]</scope>
    <source>
        <strain evidence="2 3">UAMH 10762</strain>
    </source>
</reference>
<accession>M2NJ18</accession>
<dbReference type="AlphaFoldDB" id="M2NJ18"/>
<dbReference type="GeneID" id="19113731"/>
<protein>
    <submittedName>
        <fullName evidence="2">Uncharacterized protein</fullName>
    </submittedName>
</protein>
<evidence type="ECO:0000313" key="3">
    <source>
        <dbReference type="Proteomes" id="UP000011761"/>
    </source>
</evidence>
<feature type="compositionally biased region" description="Basic and acidic residues" evidence="1">
    <location>
        <begin position="102"/>
        <end position="116"/>
    </location>
</feature>